<sequence>GLVDHNFRYCHSLKDDSGLSFFLDLILIFLADVHAVVKNMVKTLKPSDVDFNEMHAHYVKLKGSSSCIGACRLKDTCSYLSQSIDNKSRDG</sequence>
<dbReference type="PANTHER" id="PTHR28242">
    <property type="entry name" value="PHOSPHORELAY INTERMEDIATE PROTEIN YPD1"/>
    <property type="match status" value="1"/>
</dbReference>
<protein>
    <recommendedName>
        <fullName evidence="4">Histidine-containing phosphotransfer protein</fullName>
    </recommendedName>
</protein>
<comment type="domain">
    <text evidence="4">Histidine-containing phosphotransfer domain (HPt) contains an active histidine that mediates the phosphotransfer.</text>
</comment>
<dbReference type="GO" id="GO:0043424">
    <property type="term" value="F:protein histidine kinase binding"/>
    <property type="evidence" value="ECO:0007669"/>
    <property type="project" value="UniProtKB-UniRule"/>
</dbReference>
<dbReference type="PANTHER" id="PTHR28242:SF63">
    <property type="entry name" value="HISTIDINE-CONTAINING PHOSPHOTRANSFER PROTEIN"/>
    <property type="match status" value="1"/>
</dbReference>
<evidence type="ECO:0000313" key="8">
    <source>
        <dbReference type="Proteomes" id="UP000653305"/>
    </source>
</evidence>
<evidence type="ECO:0000259" key="6">
    <source>
        <dbReference type="PROSITE" id="PS50894"/>
    </source>
</evidence>
<keyword evidence="1 4" id="KW-0932">Cytokinin signaling pathway</keyword>
<feature type="domain" description="HPt" evidence="6">
    <location>
        <begin position="18"/>
        <end position="91"/>
    </location>
</feature>
<comment type="function">
    <text evidence="4">Functions as a two-component phosphorelay mediators between cytokinin sensor histidine kinases and response regulators (B-type ARRs). Plays an important role in propagating cytokinin signal transduction.</text>
</comment>
<dbReference type="OrthoDB" id="591185at2759"/>
<evidence type="ECO:0000256" key="1">
    <source>
        <dbReference type="ARBA" id="ARBA00022864"/>
    </source>
</evidence>
<accession>A0A830DHL1</accession>
<gene>
    <name evidence="7" type="ORF">PHJA_002697300</name>
</gene>
<organism evidence="7 8">
    <name type="scientific">Phtheirospermum japonicum</name>
    <dbReference type="NCBI Taxonomy" id="374723"/>
    <lineage>
        <taxon>Eukaryota</taxon>
        <taxon>Viridiplantae</taxon>
        <taxon>Streptophyta</taxon>
        <taxon>Embryophyta</taxon>
        <taxon>Tracheophyta</taxon>
        <taxon>Spermatophyta</taxon>
        <taxon>Magnoliopsida</taxon>
        <taxon>eudicotyledons</taxon>
        <taxon>Gunneridae</taxon>
        <taxon>Pentapetalae</taxon>
        <taxon>asterids</taxon>
        <taxon>lamiids</taxon>
        <taxon>Lamiales</taxon>
        <taxon>Orobanchaceae</taxon>
        <taxon>Orobanchaceae incertae sedis</taxon>
        <taxon>Phtheirospermum</taxon>
    </lineage>
</organism>
<dbReference type="Proteomes" id="UP000653305">
    <property type="component" value="Unassembled WGS sequence"/>
</dbReference>
<dbReference type="PROSITE" id="PS50894">
    <property type="entry name" value="HPT"/>
    <property type="match status" value="1"/>
</dbReference>
<dbReference type="GO" id="GO:0005829">
    <property type="term" value="C:cytosol"/>
    <property type="evidence" value="ECO:0007669"/>
    <property type="project" value="UniProtKB-SubCell"/>
</dbReference>
<evidence type="ECO:0000256" key="4">
    <source>
        <dbReference type="RuleBase" id="RU369004"/>
    </source>
</evidence>
<name>A0A830DHL1_9LAMI</name>
<evidence type="ECO:0000256" key="3">
    <source>
        <dbReference type="PROSITE-ProRule" id="PRU00110"/>
    </source>
</evidence>
<keyword evidence="8" id="KW-1185">Reference proteome</keyword>
<feature type="non-terminal residue" evidence="7">
    <location>
        <position position="1"/>
    </location>
</feature>
<dbReference type="GO" id="GO:0009736">
    <property type="term" value="P:cytokinin-activated signaling pathway"/>
    <property type="evidence" value="ECO:0007669"/>
    <property type="project" value="UniProtKB-KW"/>
</dbReference>
<dbReference type="GO" id="GO:0005634">
    <property type="term" value="C:nucleus"/>
    <property type="evidence" value="ECO:0007669"/>
    <property type="project" value="UniProtKB-SubCell"/>
</dbReference>
<feature type="transmembrane region" description="Helical" evidence="5">
    <location>
        <begin position="20"/>
        <end position="37"/>
    </location>
</feature>
<dbReference type="AlphaFoldDB" id="A0A830DHL1"/>
<evidence type="ECO:0000256" key="2">
    <source>
        <dbReference type="ARBA" id="ARBA00023012"/>
    </source>
</evidence>
<keyword evidence="5" id="KW-0812">Transmembrane</keyword>
<reference evidence="7" key="1">
    <citation type="submission" date="2020-07" db="EMBL/GenBank/DDBJ databases">
        <title>Ethylene signaling mediates host invasion by parasitic plants.</title>
        <authorList>
            <person name="Yoshida S."/>
        </authorList>
    </citation>
    <scope>NUCLEOTIDE SEQUENCE</scope>
    <source>
        <strain evidence="7">Okayama</strain>
    </source>
</reference>
<dbReference type="GO" id="GO:0000160">
    <property type="term" value="P:phosphorelay signal transduction system"/>
    <property type="evidence" value="ECO:0007669"/>
    <property type="project" value="UniProtKB-UniRule"/>
</dbReference>
<evidence type="ECO:0000256" key="5">
    <source>
        <dbReference type="SAM" id="Phobius"/>
    </source>
</evidence>
<dbReference type="InterPro" id="IPR008207">
    <property type="entry name" value="Sig_transdc_His_kin_Hpt_dom"/>
</dbReference>
<dbReference type="EMBL" id="BMAC01001082">
    <property type="protein sequence ID" value="GFQ05532.1"/>
    <property type="molecule type" value="Genomic_DNA"/>
</dbReference>
<dbReference type="GO" id="GO:0009927">
    <property type="term" value="F:histidine phosphotransfer kinase activity"/>
    <property type="evidence" value="ECO:0007669"/>
    <property type="project" value="UniProtKB-UniRule"/>
</dbReference>
<dbReference type="SUPFAM" id="SSF47226">
    <property type="entry name" value="Histidine-containing phosphotransfer domain, HPT domain"/>
    <property type="match status" value="1"/>
</dbReference>
<comment type="subcellular location">
    <subcellularLocation>
        <location evidence="4">Cytoplasm</location>
        <location evidence="4">Cytosol</location>
    </subcellularLocation>
    <subcellularLocation>
        <location evidence="4">Nucleus</location>
    </subcellularLocation>
</comment>
<keyword evidence="2 4" id="KW-0902">Two-component regulatory system</keyword>
<keyword evidence="5" id="KW-0472">Membrane</keyword>
<dbReference type="InterPro" id="IPR045871">
    <property type="entry name" value="AHP1-5/YPD1"/>
</dbReference>
<comment type="caution">
    <text evidence="3">Lacks conserved residue(s) required for the propagation of feature annotation.</text>
</comment>
<proteinExistence type="predicted"/>
<dbReference type="Gene3D" id="1.20.120.160">
    <property type="entry name" value="HPT domain"/>
    <property type="match status" value="1"/>
</dbReference>
<dbReference type="InterPro" id="IPR036641">
    <property type="entry name" value="HPT_dom_sf"/>
</dbReference>
<comment type="caution">
    <text evidence="7">The sequence shown here is derived from an EMBL/GenBank/DDBJ whole genome shotgun (WGS) entry which is preliminary data.</text>
</comment>
<keyword evidence="5" id="KW-1133">Transmembrane helix</keyword>
<evidence type="ECO:0000313" key="7">
    <source>
        <dbReference type="EMBL" id="GFQ05532.1"/>
    </source>
</evidence>